<feature type="transmembrane region" description="Helical" evidence="7">
    <location>
        <begin position="186"/>
        <end position="208"/>
    </location>
</feature>
<name>A0A1G9FP43_9ACTN</name>
<dbReference type="InterPro" id="IPR050189">
    <property type="entry name" value="MFS_Efflux_Transporters"/>
</dbReference>
<feature type="transmembrane region" description="Helical" evidence="7">
    <location>
        <begin position="136"/>
        <end position="154"/>
    </location>
</feature>
<dbReference type="AlphaFoldDB" id="A0A1G9FP43"/>
<feature type="domain" description="Major facilitator superfamily (MFS) profile" evidence="8">
    <location>
        <begin position="34"/>
        <end position="406"/>
    </location>
</feature>
<feature type="transmembrane region" description="Helical" evidence="7">
    <location>
        <begin position="317"/>
        <end position="337"/>
    </location>
</feature>
<dbReference type="SUPFAM" id="SSF103473">
    <property type="entry name" value="MFS general substrate transporter"/>
    <property type="match status" value="1"/>
</dbReference>
<dbReference type="GO" id="GO:0022857">
    <property type="term" value="F:transmembrane transporter activity"/>
    <property type="evidence" value="ECO:0007669"/>
    <property type="project" value="InterPro"/>
</dbReference>
<proteinExistence type="predicted"/>
<dbReference type="InterPro" id="IPR020846">
    <property type="entry name" value="MFS_dom"/>
</dbReference>
<comment type="subcellular location">
    <subcellularLocation>
        <location evidence="1">Cell membrane</location>
        <topology evidence="1">Multi-pass membrane protein</topology>
    </subcellularLocation>
</comment>
<feature type="transmembrane region" description="Helical" evidence="7">
    <location>
        <begin position="68"/>
        <end position="89"/>
    </location>
</feature>
<feature type="region of interest" description="Disordered" evidence="6">
    <location>
        <begin position="1"/>
        <end position="22"/>
    </location>
</feature>
<dbReference type="Proteomes" id="UP000198662">
    <property type="component" value="Unassembled WGS sequence"/>
</dbReference>
<evidence type="ECO:0000256" key="5">
    <source>
        <dbReference type="ARBA" id="ARBA00023136"/>
    </source>
</evidence>
<feature type="transmembrane region" description="Helical" evidence="7">
    <location>
        <begin position="101"/>
        <end position="124"/>
    </location>
</feature>
<feature type="transmembrane region" description="Helical" evidence="7">
    <location>
        <begin position="229"/>
        <end position="247"/>
    </location>
</feature>
<evidence type="ECO:0000256" key="7">
    <source>
        <dbReference type="SAM" id="Phobius"/>
    </source>
</evidence>
<dbReference type="PANTHER" id="PTHR43124:SF4">
    <property type="entry name" value="SUGAR EFFLUX TRANSPORTER"/>
    <property type="match status" value="1"/>
</dbReference>
<evidence type="ECO:0000256" key="3">
    <source>
        <dbReference type="ARBA" id="ARBA00022692"/>
    </source>
</evidence>
<dbReference type="Gene3D" id="1.20.1250.20">
    <property type="entry name" value="MFS general substrate transporter like domains"/>
    <property type="match status" value="1"/>
</dbReference>
<keyword evidence="10" id="KW-1185">Reference proteome</keyword>
<gene>
    <name evidence="9" type="ORF">SAMN05216298_1933</name>
</gene>
<dbReference type="OrthoDB" id="9814237at2"/>
<reference evidence="10" key="1">
    <citation type="submission" date="2016-10" db="EMBL/GenBank/DDBJ databases">
        <authorList>
            <person name="Varghese N."/>
            <person name="Submissions S."/>
        </authorList>
    </citation>
    <scope>NUCLEOTIDE SEQUENCE [LARGE SCALE GENOMIC DNA]</scope>
    <source>
        <strain evidence="10">CGMCC 4.3147</strain>
    </source>
</reference>
<evidence type="ECO:0000259" key="8">
    <source>
        <dbReference type="PROSITE" id="PS50850"/>
    </source>
</evidence>
<keyword evidence="3 7" id="KW-0812">Transmembrane</keyword>
<evidence type="ECO:0000256" key="2">
    <source>
        <dbReference type="ARBA" id="ARBA00022475"/>
    </source>
</evidence>
<protein>
    <submittedName>
        <fullName evidence="9">MFS transporter, DHA1 family, inner membrane transport protein</fullName>
    </submittedName>
</protein>
<feature type="transmembrane region" description="Helical" evidence="7">
    <location>
        <begin position="358"/>
        <end position="376"/>
    </location>
</feature>
<feature type="transmembrane region" description="Helical" evidence="7">
    <location>
        <begin position="382"/>
        <end position="400"/>
    </location>
</feature>
<keyword evidence="2" id="KW-1003">Cell membrane</keyword>
<feature type="transmembrane region" description="Helical" evidence="7">
    <location>
        <begin position="292"/>
        <end position="311"/>
    </location>
</feature>
<dbReference type="Pfam" id="PF07690">
    <property type="entry name" value="MFS_1"/>
    <property type="match status" value="1"/>
</dbReference>
<evidence type="ECO:0000313" key="9">
    <source>
        <dbReference type="EMBL" id="SDK90137.1"/>
    </source>
</evidence>
<dbReference type="GO" id="GO:0005886">
    <property type="term" value="C:plasma membrane"/>
    <property type="evidence" value="ECO:0007669"/>
    <property type="project" value="UniProtKB-SubCell"/>
</dbReference>
<dbReference type="PROSITE" id="PS50850">
    <property type="entry name" value="MFS"/>
    <property type="match status" value="1"/>
</dbReference>
<evidence type="ECO:0000256" key="4">
    <source>
        <dbReference type="ARBA" id="ARBA00022989"/>
    </source>
</evidence>
<dbReference type="InterPro" id="IPR011701">
    <property type="entry name" value="MFS"/>
</dbReference>
<keyword evidence="5 7" id="KW-0472">Membrane</keyword>
<organism evidence="9 10">
    <name type="scientific">Glycomyces sambucus</name>
    <dbReference type="NCBI Taxonomy" id="380244"/>
    <lineage>
        <taxon>Bacteria</taxon>
        <taxon>Bacillati</taxon>
        <taxon>Actinomycetota</taxon>
        <taxon>Actinomycetes</taxon>
        <taxon>Glycomycetales</taxon>
        <taxon>Glycomycetaceae</taxon>
        <taxon>Glycomyces</taxon>
    </lineage>
</organism>
<keyword evidence="4 7" id="KW-1133">Transmembrane helix</keyword>
<feature type="transmembrane region" description="Helical" evidence="7">
    <location>
        <begin position="32"/>
        <end position="48"/>
    </location>
</feature>
<feature type="transmembrane region" description="Helical" evidence="7">
    <location>
        <begin position="161"/>
        <end position="180"/>
    </location>
</feature>
<dbReference type="InterPro" id="IPR036259">
    <property type="entry name" value="MFS_trans_sf"/>
</dbReference>
<evidence type="ECO:0000256" key="6">
    <source>
        <dbReference type="SAM" id="MobiDB-lite"/>
    </source>
</evidence>
<dbReference type="STRING" id="380244.SAMN05216298_1933"/>
<evidence type="ECO:0000313" key="10">
    <source>
        <dbReference type="Proteomes" id="UP000198662"/>
    </source>
</evidence>
<dbReference type="EMBL" id="FNGF01000002">
    <property type="protein sequence ID" value="SDK90137.1"/>
    <property type="molecule type" value="Genomic_DNA"/>
</dbReference>
<accession>A0A1G9FP43</accession>
<dbReference type="PANTHER" id="PTHR43124">
    <property type="entry name" value="PURINE EFFLUX PUMP PBUE"/>
    <property type="match status" value="1"/>
</dbReference>
<evidence type="ECO:0000256" key="1">
    <source>
        <dbReference type="ARBA" id="ARBA00004651"/>
    </source>
</evidence>
<dbReference type="CDD" id="cd17324">
    <property type="entry name" value="MFS_NepI_like"/>
    <property type="match status" value="1"/>
</dbReference>
<sequence length="417" mass="41976">MPASAAPAADANEVPVSGPSPVKPSDFDRRSVAALVALAVAAFCYVTVETVPVGLLGEIARDLDVTQSQVGLLVTAYSVTVAVLTLPLVKLVARVPRRPLLLALMAVMIVATAGSAAASAYGMLFAARIATALSQAVFWGVVGPVAAGMFPVRVRGRVMAVVYTGGSIGPMLGVPGATWIGQRAGWPVTFLAIAAMGLVAFATLLAALPAEPTRNEHAGRGTTPDARRFALVLATTVLSVAGFFAVYTYTSTIITAVAGMSAAMLGPLLLMRGLADFGGIAAGGVLTDRSQRLAVTLPLVLLASIFAALWAFGAGPWVTGGVIVLTGLSMGMFSPALQNRVMEFAPGSTDTASAANSVAFNVGIALGSSIGGLTLTHAGAGHIALTGALFAAAAVVTSILTTDPARVPREAAGAAAR</sequence>